<protein>
    <submittedName>
        <fullName evidence="2">UvrB/UvrC motif-containing protein</fullName>
    </submittedName>
</protein>
<dbReference type="AlphaFoldDB" id="A0A9D1DP89"/>
<dbReference type="GO" id="GO:0005507">
    <property type="term" value="F:copper ion binding"/>
    <property type="evidence" value="ECO:0007669"/>
    <property type="project" value="TreeGrafter"/>
</dbReference>
<dbReference type="GO" id="GO:1990169">
    <property type="term" value="P:stress response to copper ion"/>
    <property type="evidence" value="ECO:0007669"/>
    <property type="project" value="TreeGrafter"/>
</dbReference>
<dbReference type="PANTHER" id="PTHR38430">
    <property type="entry name" value="PROTEIN-ARGININE KINASE ACTIVATOR PROTEIN"/>
    <property type="match status" value="1"/>
</dbReference>
<evidence type="ECO:0000313" key="2">
    <source>
        <dbReference type="EMBL" id="HIR56510.1"/>
    </source>
</evidence>
<evidence type="ECO:0000313" key="3">
    <source>
        <dbReference type="Proteomes" id="UP000886785"/>
    </source>
</evidence>
<reference evidence="2" key="1">
    <citation type="submission" date="2020-10" db="EMBL/GenBank/DDBJ databases">
        <authorList>
            <person name="Gilroy R."/>
        </authorList>
    </citation>
    <scope>NUCLEOTIDE SEQUENCE</scope>
    <source>
        <strain evidence="2">ChiSjej1B19-7085</strain>
    </source>
</reference>
<gene>
    <name evidence="2" type="ORF">IAA54_02495</name>
</gene>
<dbReference type="PANTHER" id="PTHR38430:SF1">
    <property type="entry name" value="PROTEIN-ARGININE KINASE ACTIVATOR PROTEIN"/>
    <property type="match status" value="1"/>
</dbReference>
<accession>A0A9D1DP89</accession>
<sequence length="182" mass="19976">MLCQACGKNPATTHVKTIINGELTEYSLCADCAQKMGYGNLFPGFGMNVGSLLSSFFGPQISSSPSLEVQRCPGCGSSFEDIARAGRVGCAECYHTFYDRLLPSIQKIHGNTKHCGKHPSGSMLKVKPEEGLQVMTENKVPSGETLLEEKRRLMKEAVEAQNFEEAAKLRDEIKELERGDQK</sequence>
<evidence type="ECO:0000259" key="1">
    <source>
        <dbReference type="PROSITE" id="PS50151"/>
    </source>
</evidence>
<reference evidence="2" key="2">
    <citation type="journal article" date="2021" name="PeerJ">
        <title>Extensive microbial diversity within the chicken gut microbiome revealed by metagenomics and culture.</title>
        <authorList>
            <person name="Gilroy R."/>
            <person name="Ravi A."/>
            <person name="Getino M."/>
            <person name="Pursley I."/>
            <person name="Horton D.L."/>
            <person name="Alikhan N.F."/>
            <person name="Baker D."/>
            <person name="Gharbi K."/>
            <person name="Hall N."/>
            <person name="Watson M."/>
            <person name="Adriaenssens E.M."/>
            <person name="Foster-Nyarko E."/>
            <person name="Jarju S."/>
            <person name="Secka A."/>
            <person name="Antonio M."/>
            <person name="Oren A."/>
            <person name="Chaudhuri R.R."/>
            <person name="La Ragione R."/>
            <person name="Hildebrand F."/>
            <person name="Pallen M.J."/>
        </authorList>
    </citation>
    <scope>NUCLEOTIDE SEQUENCE</scope>
    <source>
        <strain evidence="2">ChiSjej1B19-7085</strain>
    </source>
</reference>
<dbReference type="GO" id="GO:0050897">
    <property type="term" value="F:cobalt ion binding"/>
    <property type="evidence" value="ECO:0007669"/>
    <property type="project" value="TreeGrafter"/>
</dbReference>
<dbReference type="PROSITE" id="PS50151">
    <property type="entry name" value="UVR"/>
    <property type="match status" value="1"/>
</dbReference>
<dbReference type="InterPro" id="IPR001943">
    <property type="entry name" value="UVR_dom"/>
</dbReference>
<dbReference type="SUPFAM" id="SSF46600">
    <property type="entry name" value="C-terminal UvrC-binding domain of UvrB"/>
    <property type="match status" value="1"/>
</dbReference>
<dbReference type="InterPro" id="IPR025542">
    <property type="entry name" value="YacH"/>
</dbReference>
<dbReference type="InterPro" id="IPR036876">
    <property type="entry name" value="UVR_dom_sf"/>
</dbReference>
<dbReference type="GO" id="GO:0046870">
    <property type="term" value="F:cadmium ion binding"/>
    <property type="evidence" value="ECO:0007669"/>
    <property type="project" value="TreeGrafter"/>
</dbReference>
<dbReference type="Pfam" id="PF02151">
    <property type="entry name" value="UVR"/>
    <property type="match status" value="1"/>
</dbReference>
<name>A0A9D1DP89_9FIRM</name>
<dbReference type="EMBL" id="DVHF01000033">
    <property type="protein sequence ID" value="HIR56510.1"/>
    <property type="molecule type" value="Genomic_DNA"/>
</dbReference>
<dbReference type="PIRSF" id="PIRSF015034">
    <property type="entry name" value="YacH"/>
    <property type="match status" value="1"/>
</dbReference>
<proteinExistence type="predicted"/>
<dbReference type="GO" id="GO:1990170">
    <property type="term" value="P:stress response to cadmium ion"/>
    <property type="evidence" value="ECO:0007669"/>
    <property type="project" value="TreeGrafter"/>
</dbReference>
<feature type="domain" description="UVR" evidence="1">
    <location>
        <begin position="144"/>
        <end position="179"/>
    </location>
</feature>
<organism evidence="2 3">
    <name type="scientific">Candidatus Gallacutalibacter pullicola</name>
    <dbReference type="NCBI Taxonomy" id="2840830"/>
    <lineage>
        <taxon>Bacteria</taxon>
        <taxon>Bacillati</taxon>
        <taxon>Bacillota</taxon>
        <taxon>Clostridia</taxon>
        <taxon>Eubacteriales</taxon>
        <taxon>Candidatus Gallacutalibacter</taxon>
    </lineage>
</organism>
<dbReference type="Gene3D" id="4.10.860.10">
    <property type="entry name" value="UVR domain"/>
    <property type="match status" value="1"/>
</dbReference>
<dbReference type="GO" id="GO:0008270">
    <property type="term" value="F:zinc ion binding"/>
    <property type="evidence" value="ECO:0007669"/>
    <property type="project" value="TreeGrafter"/>
</dbReference>
<comment type="caution">
    <text evidence="2">The sequence shown here is derived from an EMBL/GenBank/DDBJ whole genome shotgun (WGS) entry which is preliminary data.</text>
</comment>
<dbReference type="Proteomes" id="UP000886785">
    <property type="component" value="Unassembled WGS sequence"/>
</dbReference>